<dbReference type="AlphaFoldDB" id="A0A8J6PC42"/>
<dbReference type="InterPro" id="IPR004095">
    <property type="entry name" value="TGS"/>
</dbReference>
<feature type="domain" description="TGS" evidence="8">
    <location>
        <begin position="370"/>
        <end position="433"/>
    </location>
</feature>
<evidence type="ECO:0000259" key="8">
    <source>
        <dbReference type="PROSITE" id="PS51880"/>
    </source>
</evidence>
<dbReference type="InterPro" id="IPR012676">
    <property type="entry name" value="TGS-like"/>
</dbReference>
<dbReference type="Pfam" id="PF02824">
    <property type="entry name" value="TGS"/>
    <property type="match status" value="1"/>
</dbReference>
<sequence length="700" mass="79277">MDFIKQSVVIEKAWSWIESDGNRAAMDDASAVAKLVHEFAPQDHEMISAAMLYTYHQRAPLSLDHNLEEIFGEVVYRLIQGTVEMTALHSHLYNIEMQQESQHENLRKMLLAMAEDVRVVVIKLAEHLNLMSNSGSLSEEQQIENAMLTRNVLAPLANRLGMGAMKWQLEDLAFRKLEPDAYQRLSRQIDQKRVERDTYINHSITAIENALKNESIKGSVTGRTKHLYSIWKKMQRKSVEVDSLYDLHAVRILVDTVSDCYAALGVVHGLWSHISREFDDYIANPKGNNYRSIHTAVHGPQGRILEIQIRTHEMHDAAELGVAAHWRYKEGTRYDPGFEKKIHWLRQLLEWKDEVSEQEGMAEQFRDEMVEEHIYVLTPEGEVIELPEGGTALDFAYTIHSGLGHRTRGAKVDGKIVPLNHPLESGQRVEILTVKEGGPTRDWMNPNLGYLHTSRARYRVRQWFRKQDFEENVAAGRAILEREMVRAGQPDLAIKKLVERYEQKSPESLYGAIGQGDITCGQIAGAISSLTSVYSKKRKVKKHSEPDVIDSNQISIRGVGKLMTSIANCCHPVDPDPVIGFITRGRGVTIHHQECPNALHLIETEPERVIEVSWGAVDAGESEYKIIIKAYDRSGLLSDITTLFRNEGGNIDSINTSTDRDNHTAHITLTVGLKSKDRFSKILDKLARVRNVISAVRDNG</sequence>
<accession>A0A8J6PC42</accession>
<dbReference type="PANTHER" id="PTHR21262:SF31">
    <property type="entry name" value="GTP PYROPHOSPHOKINASE"/>
    <property type="match status" value="1"/>
</dbReference>
<dbReference type="GO" id="GO:0008728">
    <property type="term" value="F:GTP diphosphokinase activity"/>
    <property type="evidence" value="ECO:0007669"/>
    <property type="project" value="TreeGrafter"/>
</dbReference>
<dbReference type="SUPFAM" id="SSF55021">
    <property type="entry name" value="ACT-like"/>
    <property type="match status" value="1"/>
</dbReference>
<comment type="function">
    <text evidence="6">In eubacteria ppGpp (guanosine 3'-diphosphate 5'-diphosphate) is a mediator of the stringent response that coordinates a variety of cellular activities in response to changes in nutritional abundance.</text>
</comment>
<dbReference type="Pfam" id="PF04607">
    <property type="entry name" value="RelA_SpoT"/>
    <property type="match status" value="1"/>
</dbReference>
<dbReference type="InterPro" id="IPR002912">
    <property type="entry name" value="ACT_dom"/>
</dbReference>
<dbReference type="Gene3D" id="3.30.70.260">
    <property type="match status" value="1"/>
</dbReference>
<feature type="domain" description="ACT" evidence="7">
    <location>
        <begin position="625"/>
        <end position="700"/>
    </location>
</feature>
<dbReference type="FunFam" id="3.10.20.30:FF:000002">
    <property type="entry name" value="GTP pyrophosphokinase (RelA/SpoT)"/>
    <property type="match status" value="1"/>
</dbReference>
<evidence type="ECO:0000256" key="3">
    <source>
        <dbReference type="ARBA" id="ARBA00029754"/>
    </source>
</evidence>
<dbReference type="Pfam" id="PF13328">
    <property type="entry name" value="HD_4"/>
    <property type="match status" value="1"/>
</dbReference>
<dbReference type="Gene3D" id="3.10.20.30">
    <property type="match status" value="1"/>
</dbReference>
<dbReference type="Proteomes" id="UP000654401">
    <property type="component" value="Unassembled WGS sequence"/>
</dbReference>
<dbReference type="SMART" id="SM00954">
    <property type="entry name" value="RelA_SpoT"/>
    <property type="match status" value="1"/>
</dbReference>
<dbReference type="CDD" id="cd05399">
    <property type="entry name" value="NT_Rel-Spo_like"/>
    <property type="match status" value="1"/>
</dbReference>
<dbReference type="Pfam" id="PF19296">
    <property type="entry name" value="RelA_AH_RIS"/>
    <property type="match status" value="1"/>
</dbReference>
<dbReference type="InterPro" id="IPR043519">
    <property type="entry name" value="NT_sf"/>
</dbReference>
<dbReference type="InterPro" id="IPR033655">
    <property type="entry name" value="TGS_RelA/SpoT"/>
</dbReference>
<evidence type="ECO:0000256" key="4">
    <source>
        <dbReference type="ARBA" id="ARBA00032407"/>
    </source>
</evidence>
<dbReference type="Gene3D" id="1.10.3210.10">
    <property type="entry name" value="Hypothetical protein af1432"/>
    <property type="match status" value="1"/>
</dbReference>
<dbReference type="EMBL" id="JACNFK010000035">
    <property type="protein sequence ID" value="MBC8520237.1"/>
    <property type="molecule type" value="Genomic_DNA"/>
</dbReference>
<dbReference type="PROSITE" id="PS51671">
    <property type="entry name" value="ACT"/>
    <property type="match status" value="1"/>
</dbReference>
<gene>
    <name evidence="9" type="ORF">H8D24_07515</name>
</gene>
<dbReference type="SUPFAM" id="SSF81301">
    <property type="entry name" value="Nucleotidyltransferase"/>
    <property type="match status" value="1"/>
</dbReference>
<dbReference type="GO" id="GO:0042594">
    <property type="term" value="P:response to starvation"/>
    <property type="evidence" value="ECO:0007669"/>
    <property type="project" value="TreeGrafter"/>
</dbReference>
<proteinExistence type="inferred from homology"/>
<dbReference type="CDD" id="cd04876">
    <property type="entry name" value="ACT_RelA-SpoT"/>
    <property type="match status" value="1"/>
</dbReference>
<comment type="caution">
    <text evidence="9">The sequence shown here is derived from an EMBL/GenBank/DDBJ whole genome shotgun (WGS) entry which is preliminary data.</text>
</comment>
<dbReference type="Pfam" id="PF13291">
    <property type="entry name" value="ACT_4"/>
    <property type="match status" value="1"/>
</dbReference>
<dbReference type="FunFam" id="3.30.460.10:FF:000001">
    <property type="entry name" value="GTP pyrophosphokinase RelA"/>
    <property type="match status" value="1"/>
</dbReference>
<evidence type="ECO:0000313" key="9">
    <source>
        <dbReference type="EMBL" id="MBC8520237.1"/>
    </source>
</evidence>
<evidence type="ECO:0000256" key="2">
    <source>
        <dbReference type="ARBA" id="ARBA00025704"/>
    </source>
</evidence>
<evidence type="ECO:0000256" key="6">
    <source>
        <dbReference type="RuleBase" id="RU003847"/>
    </source>
</evidence>
<dbReference type="GO" id="GO:0008893">
    <property type="term" value="F:guanosine-3',5'-bis(diphosphate) 3'-diphosphatase activity"/>
    <property type="evidence" value="ECO:0007669"/>
    <property type="project" value="TreeGrafter"/>
</dbReference>
<dbReference type="NCBIfam" id="TIGR00691">
    <property type="entry name" value="spoT_relA"/>
    <property type="match status" value="1"/>
</dbReference>
<evidence type="ECO:0000256" key="1">
    <source>
        <dbReference type="ARBA" id="ARBA00019852"/>
    </source>
</evidence>
<dbReference type="InterPro" id="IPR004811">
    <property type="entry name" value="RelA/Spo_fam"/>
</dbReference>
<protein>
    <recommendedName>
        <fullName evidence="1">GTP pyrophosphokinase</fullName>
    </recommendedName>
    <alternativeName>
        <fullName evidence="4">(p)ppGpp synthase</fullName>
    </alternativeName>
    <alternativeName>
        <fullName evidence="3">ATP:GTP 3'-pyrophosphotransferase</fullName>
    </alternativeName>
    <alternativeName>
        <fullName evidence="5">ppGpp synthase I</fullName>
    </alternativeName>
</protein>
<dbReference type="CDD" id="cd01668">
    <property type="entry name" value="TGS_RSH"/>
    <property type="match status" value="1"/>
</dbReference>
<dbReference type="InterPro" id="IPR007685">
    <property type="entry name" value="RelA_SpoT"/>
</dbReference>
<dbReference type="InterPro" id="IPR045865">
    <property type="entry name" value="ACT-like_dom_sf"/>
</dbReference>
<dbReference type="InterPro" id="IPR045600">
    <property type="entry name" value="RelA/SpoT_AH_RIS"/>
</dbReference>
<dbReference type="GO" id="GO:0005886">
    <property type="term" value="C:plasma membrane"/>
    <property type="evidence" value="ECO:0007669"/>
    <property type="project" value="TreeGrafter"/>
</dbReference>
<evidence type="ECO:0000259" key="7">
    <source>
        <dbReference type="PROSITE" id="PS51671"/>
    </source>
</evidence>
<dbReference type="PANTHER" id="PTHR21262">
    <property type="entry name" value="GUANOSINE-3',5'-BIS DIPHOSPHATE 3'-PYROPHOSPHOHYDROLASE"/>
    <property type="match status" value="1"/>
</dbReference>
<dbReference type="SUPFAM" id="SSF81271">
    <property type="entry name" value="TGS-like"/>
    <property type="match status" value="1"/>
</dbReference>
<evidence type="ECO:0000256" key="5">
    <source>
        <dbReference type="ARBA" id="ARBA00033308"/>
    </source>
</evidence>
<dbReference type="GO" id="GO:0015969">
    <property type="term" value="P:guanosine tetraphosphate metabolic process"/>
    <property type="evidence" value="ECO:0007669"/>
    <property type="project" value="InterPro"/>
</dbReference>
<dbReference type="InterPro" id="IPR012675">
    <property type="entry name" value="Beta-grasp_dom_sf"/>
</dbReference>
<dbReference type="PROSITE" id="PS51880">
    <property type="entry name" value="TGS"/>
    <property type="match status" value="1"/>
</dbReference>
<dbReference type="Gene3D" id="3.30.460.10">
    <property type="entry name" value="Beta Polymerase, domain 2"/>
    <property type="match status" value="1"/>
</dbReference>
<name>A0A8J6PC42_9GAMM</name>
<dbReference type="SUPFAM" id="SSF109604">
    <property type="entry name" value="HD-domain/PDEase-like"/>
    <property type="match status" value="1"/>
</dbReference>
<comment type="similarity">
    <text evidence="6">Belongs to the relA/spoT family.</text>
</comment>
<comment type="pathway">
    <text evidence="2">Purine metabolism.</text>
</comment>
<evidence type="ECO:0000313" key="10">
    <source>
        <dbReference type="Proteomes" id="UP000654401"/>
    </source>
</evidence>
<dbReference type="GO" id="GO:0015949">
    <property type="term" value="P:nucleobase-containing small molecule interconversion"/>
    <property type="evidence" value="ECO:0007669"/>
    <property type="project" value="UniProtKB-ARBA"/>
</dbReference>
<reference evidence="9 10" key="1">
    <citation type="submission" date="2020-08" db="EMBL/GenBank/DDBJ databases">
        <title>Bridging the membrane lipid divide: bacteria of the FCB group superphylum have the potential to synthesize archaeal ether lipids.</title>
        <authorList>
            <person name="Villanueva L."/>
            <person name="Von Meijenfeldt F.A.B."/>
            <person name="Westbye A.B."/>
            <person name="Yadav S."/>
            <person name="Hopmans E.C."/>
            <person name="Dutilh B.E."/>
            <person name="Sinninghe Damste J.S."/>
        </authorList>
    </citation>
    <scope>NUCLEOTIDE SEQUENCE [LARGE SCALE GENOMIC DNA]</scope>
    <source>
        <strain evidence="9">NIOZ-UU100</strain>
    </source>
</reference>
<organism evidence="9 10">
    <name type="scientific">Candidatus Thiopontia autotrophica</name>
    <dbReference type="NCBI Taxonomy" id="2841688"/>
    <lineage>
        <taxon>Bacteria</taxon>
        <taxon>Pseudomonadati</taxon>
        <taxon>Pseudomonadota</taxon>
        <taxon>Gammaproteobacteria</taxon>
        <taxon>Candidatus Thiopontia</taxon>
    </lineage>
</organism>